<feature type="region of interest" description="Disordered" evidence="1">
    <location>
        <begin position="1"/>
        <end position="36"/>
    </location>
</feature>
<dbReference type="AlphaFoldDB" id="A0A383A765"/>
<evidence type="ECO:0000313" key="2">
    <source>
        <dbReference type="EMBL" id="SVE03055.1"/>
    </source>
</evidence>
<proteinExistence type="predicted"/>
<sequence length="53" mass="5855">MNQHQNQQYHYLEDSSEASARTGREPYSGKTSTHRGTIVVKIGGSTFGEKATI</sequence>
<accession>A0A383A765</accession>
<protein>
    <submittedName>
        <fullName evidence="2">Uncharacterized protein</fullName>
    </submittedName>
</protein>
<dbReference type="EMBL" id="UINC01189392">
    <property type="protein sequence ID" value="SVE03055.1"/>
    <property type="molecule type" value="Genomic_DNA"/>
</dbReference>
<evidence type="ECO:0000256" key="1">
    <source>
        <dbReference type="SAM" id="MobiDB-lite"/>
    </source>
</evidence>
<organism evidence="2">
    <name type="scientific">marine metagenome</name>
    <dbReference type="NCBI Taxonomy" id="408172"/>
    <lineage>
        <taxon>unclassified sequences</taxon>
        <taxon>metagenomes</taxon>
        <taxon>ecological metagenomes</taxon>
    </lineage>
</organism>
<feature type="non-terminal residue" evidence="2">
    <location>
        <position position="53"/>
    </location>
</feature>
<name>A0A383A765_9ZZZZ</name>
<gene>
    <name evidence="2" type="ORF">METZ01_LOCUS455909</name>
</gene>
<reference evidence="2" key="1">
    <citation type="submission" date="2018-05" db="EMBL/GenBank/DDBJ databases">
        <authorList>
            <person name="Lanie J.A."/>
            <person name="Ng W.-L."/>
            <person name="Kazmierczak K.M."/>
            <person name="Andrzejewski T.M."/>
            <person name="Davidsen T.M."/>
            <person name="Wayne K.J."/>
            <person name="Tettelin H."/>
            <person name="Glass J.I."/>
            <person name="Rusch D."/>
            <person name="Podicherti R."/>
            <person name="Tsui H.-C.T."/>
            <person name="Winkler M.E."/>
        </authorList>
    </citation>
    <scope>NUCLEOTIDE SEQUENCE</scope>
</reference>